<sequence length="89" mass="9632">MVGFGAAEIVEKKAEMHRLRLVQLKQQQDALADMSKAADHHQAAPARGGPNLELTLPGPSCLYASRNPAGDFALIDSINNIEDLPIDRL</sequence>
<gene>
    <name evidence="2" type="ORF">CDL15_Pgr024914</name>
</gene>
<reference evidence="3" key="1">
    <citation type="journal article" date="2017" name="Plant J.">
        <title>The pomegranate (Punica granatum L.) genome and the genomics of punicalagin biosynthesis.</title>
        <authorList>
            <person name="Qin G."/>
            <person name="Xu C."/>
            <person name="Ming R."/>
            <person name="Tang H."/>
            <person name="Guyot R."/>
            <person name="Kramer E.M."/>
            <person name="Hu Y."/>
            <person name="Yi X."/>
            <person name="Qi Y."/>
            <person name="Xu X."/>
            <person name="Gao Z."/>
            <person name="Pan H."/>
            <person name="Jian J."/>
            <person name="Tian Y."/>
            <person name="Yue Z."/>
            <person name="Xu Y."/>
        </authorList>
    </citation>
    <scope>NUCLEOTIDE SEQUENCE [LARGE SCALE GENOMIC DNA]</scope>
    <source>
        <strain evidence="3">cv. Dabenzi</strain>
    </source>
</reference>
<dbReference type="EMBL" id="MTKT01004939">
    <property type="protein sequence ID" value="OWM68727.1"/>
    <property type="molecule type" value="Genomic_DNA"/>
</dbReference>
<evidence type="ECO:0000313" key="2">
    <source>
        <dbReference type="EMBL" id="OWM68727.1"/>
    </source>
</evidence>
<comment type="caution">
    <text evidence="2">The sequence shown here is derived from an EMBL/GenBank/DDBJ whole genome shotgun (WGS) entry which is preliminary data.</text>
</comment>
<protein>
    <submittedName>
        <fullName evidence="2">Uncharacterized protein</fullName>
    </submittedName>
</protein>
<feature type="region of interest" description="Disordered" evidence="1">
    <location>
        <begin position="32"/>
        <end position="51"/>
    </location>
</feature>
<organism evidence="2 3">
    <name type="scientific">Punica granatum</name>
    <name type="common">Pomegranate</name>
    <dbReference type="NCBI Taxonomy" id="22663"/>
    <lineage>
        <taxon>Eukaryota</taxon>
        <taxon>Viridiplantae</taxon>
        <taxon>Streptophyta</taxon>
        <taxon>Embryophyta</taxon>
        <taxon>Tracheophyta</taxon>
        <taxon>Spermatophyta</taxon>
        <taxon>Magnoliopsida</taxon>
        <taxon>eudicotyledons</taxon>
        <taxon>Gunneridae</taxon>
        <taxon>Pentapetalae</taxon>
        <taxon>rosids</taxon>
        <taxon>malvids</taxon>
        <taxon>Myrtales</taxon>
        <taxon>Lythraceae</taxon>
        <taxon>Punica</taxon>
    </lineage>
</organism>
<name>A0A218W773_PUNGR</name>
<proteinExistence type="predicted"/>
<evidence type="ECO:0000313" key="3">
    <source>
        <dbReference type="Proteomes" id="UP000197138"/>
    </source>
</evidence>
<evidence type="ECO:0000256" key="1">
    <source>
        <dbReference type="SAM" id="MobiDB-lite"/>
    </source>
</evidence>
<dbReference type="AlphaFoldDB" id="A0A218W773"/>
<accession>A0A218W773</accession>
<dbReference type="Proteomes" id="UP000197138">
    <property type="component" value="Unassembled WGS sequence"/>
</dbReference>